<sequence length="382" mass="37957">MPLPVFALMLVVFGLTTGEFVPAGILPDVAEGLGVPLSSAGLLTSAYAAGMIVGGPVVTVLTARLPRKPLVAGLVAVSVLGNVASALAPGYVVLLATRFAAGLVVATFFAVAIAISVSMAPEGKQGATVAQVALGMNLGIILGTPIGTFAGHHLGWRATFAVVAAVTVAALALVLRFVPARPAAATDPVLAELRVFAGRDVRLAILLTAVGNLGVVTVFTYLTPLLTDVGGFSADAIPVLLLVYGAGAVLGNFLGGRLADRAPLSSLVWLLAALAVVLVAFRLLGGTPAPAAILTFALGALAFALIPGMQTRVLSTAAAAPTLAVAVNASGFQLAAAFAGWLGGALLTGPGPRALPVAGAVLTLAGLGLAVSIARAERRIRA</sequence>
<dbReference type="PANTHER" id="PTHR43124:SF3">
    <property type="entry name" value="CHLORAMPHENICOL EFFLUX PUMP RV0191"/>
    <property type="match status" value="1"/>
</dbReference>
<feature type="transmembrane region" description="Helical" evidence="6">
    <location>
        <begin position="203"/>
        <end position="224"/>
    </location>
</feature>
<dbReference type="InterPro" id="IPR036259">
    <property type="entry name" value="MFS_trans_sf"/>
</dbReference>
<keyword evidence="5 6" id="KW-0472">Membrane</keyword>
<dbReference type="PANTHER" id="PTHR43124">
    <property type="entry name" value="PURINE EFFLUX PUMP PBUE"/>
    <property type="match status" value="1"/>
</dbReference>
<organism evidence="8 9">
    <name type="scientific">Amycolatopsis samaneae</name>
    <dbReference type="NCBI Taxonomy" id="664691"/>
    <lineage>
        <taxon>Bacteria</taxon>
        <taxon>Bacillati</taxon>
        <taxon>Actinomycetota</taxon>
        <taxon>Actinomycetes</taxon>
        <taxon>Pseudonocardiales</taxon>
        <taxon>Pseudonocardiaceae</taxon>
        <taxon>Amycolatopsis</taxon>
    </lineage>
</organism>
<evidence type="ECO:0000256" key="5">
    <source>
        <dbReference type="ARBA" id="ARBA00023136"/>
    </source>
</evidence>
<dbReference type="InterPro" id="IPR020846">
    <property type="entry name" value="MFS_dom"/>
</dbReference>
<dbReference type="Pfam" id="PF07690">
    <property type="entry name" value="MFS_1"/>
    <property type="match status" value="1"/>
</dbReference>
<reference evidence="9" key="1">
    <citation type="journal article" date="2019" name="Int. J. Syst. Evol. Microbiol.">
        <title>The Global Catalogue of Microorganisms (GCM) 10K type strain sequencing project: providing services to taxonomists for standard genome sequencing and annotation.</title>
        <authorList>
            <consortium name="The Broad Institute Genomics Platform"/>
            <consortium name="The Broad Institute Genome Sequencing Center for Infectious Disease"/>
            <person name="Wu L."/>
            <person name="Ma J."/>
        </authorList>
    </citation>
    <scope>NUCLEOTIDE SEQUENCE [LARGE SCALE GENOMIC DNA]</scope>
    <source>
        <strain evidence="9">CGMCC 4.7643</strain>
    </source>
</reference>
<dbReference type="InterPro" id="IPR050189">
    <property type="entry name" value="MFS_Efflux_Transporters"/>
</dbReference>
<dbReference type="PROSITE" id="PS50850">
    <property type="entry name" value="MFS"/>
    <property type="match status" value="1"/>
</dbReference>
<evidence type="ECO:0000259" key="7">
    <source>
        <dbReference type="PROSITE" id="PS50850"/>
    </source>
</evidence>
<protein>
    <submittedName>
        <fullName evidence="8">MFS transporter</fullName>
    </submittedName>
</protein>
<gene>
    <name evidence="8" type="ORF">ACFSYJ_39925</name>
</gene>
<evidence type="ECO:0000313" key="8">
    <source>
        <dbReference type="EMBL" id="MFD2464842.1"/>
    </source>
</evidence>
<evidence type="ECO:0000313" key="9">
    <source>
        <dbReference type="Proteomes" id="UP001597419"/>
    </source>
</evidence>
<keyword evidence="4 6" id="KW-1133">Transmembrane helix</keyword>
<evidence type="ECO:0000256" key="1">
    <source>
        <dbReference type="ARBA" id="ARBA00004651"/>
    </source>
</evidence>
<evidence type="ECO:0000256" key="2">
    <source>
        <dbReference type="ARBA" id="ARBA00022475"/>
    </source>
</evidence>
<dbReference type="InterPro" id="IPR011701">
    <property type="entry name" value="MFS"/>
</dbReference>
<name>A0ABW5GVB6_9PSEU</name>
<feature type="transmembrane region" description="Helical" evidence="6">
    <location>
        <begin position="70"/>
        <end position="93"/>
    </location>
</feature>
<accession>A0ABW5GVB6</accession>
<dbReference type="CDD" id="cd17324">
    <property type="entry name" value="MFS_NepI_like"/>
    <property type="match status" value="1"/>
</dbReference>
<feature type="transmembrane region" description="Helical" evidence="6">
    <location>
        <begin position="291"/>
        <end position="309"/>
    </location>
</feature>
<feature type="transmembrane region" description="Helical" evidence="6">
    <location>
        <begin position="132"/>
        <end position="152"/>
    </location>
</feature>
<feature type="transmembrane region" description="Helical" evidence="6">
    <location>
        <begin position="354"/>
        <end position="374"/>
    </location>
</feature>
<evidence type="ECO:0000256" key="3">
    <source>
        <dbReference type="ARBA" id="ARBA00022692"/>
    </source>
</evidence>
<evidence type="ECO:0000256" key="4">
    <source>
        <dbReference type="ARBA" id="ARBA00022989"/>
    </source>
</evidence>
<feature type="domain" description="Major facilitator superfamily (MFS) profile" evidence="7">
    <location>
        <begin position="2"/>
        <end position="377"/>
    </location>
</feature>
<keyword evidence="2" id="KW-1003">Cell membrane</keyword>
<dbReference type="RefSeq" id="WP_345399704.1">
    <property type="nucleotide sequence ID" value="NZ_BAABHG010000010.1"/>
</dbReference>
<dbReference type="EMBL" id="JBHUKU010000028">
    <property type="protein sequence ID" value="MFD2464842.1"/>
    <property type="molecule type" value="Genomic_DNA"/>
</dbReference>
<evidence type="ECO:0000256" key="6">
    <source>
        <dbReference type="SAM" id="Phobius"/>
    </source>
</evidence>
<feature type="transmembrane region" description="Helical" evidence="6">
    <location>
        <begin position="99"/>
        <end position="120"/>
    </location>
</feature>
<feature type="transmembrane region" description="Helical" evidence="6">
    <location>
        <begin position="321"/>
        <end position="342"/>
    </location>
</feature>
<dbReference type="SUPFAM" id="SSF103473">
    <property type="entry name" value="MFS general substrate transporter"/>
    <property type="match status" value="1"/>
</dbReference>
<dbReference type="Proteomes" id="UP001597419">
    <property type="component" value="Unassembled WGS sequence"/>
</dbReference>
<feature type="transmembrane region" description="Helical" evidence="6">
    <location>
        <begin position="158"/>
        <end position="178"/>
    </location>
</feature>
<keyword evidence="3 6" id="KW-0812">Transmembrane</keyword>
<comment type="subcellular location">
    <subcellularLocation>
        <location evidence="1">Cell membrane</location>
        <topology evidence="1">Multi-pass membrane protein</topology>
    </subcellularLocation>
</comment>
<feature type="transmembrane region" description="Helical" evidence="6">
    <location>
        <begin position="236"/>
        <end position="255"/>
    </location>
</feature>
<dbReference type="Gene3D" id="1.20.1250.20">
    <property type="entry name" value="MFS general substrate transporter like domains"/>
    <property type="match status" value="1"/>
</dbReference>
<feature type="transmembrane region" description="Helical" evidence="6">
    <location>
        <begin position="42"/>
        <end position="63"/>
    </location>
</feature>
<proteinExistence type="predicted"/>
<keyword evidence="9" id="KW-1185">Reference proteome</keyword>
<comment type="caution">
    <text evidence="8">The sequence shown here is derived from an EMBL/GenBank/DDBJ whole genome shotgun (WGS) entry which is preliminary data.</text>
</comment>
<feature type="transmembrane region" description="Helical" evidence="6">
    <location>
        <begin position="267"/>
        <end position="285"/>
    </location>
</feature>